<dbReference type="GO" id="GO:0005829">
    <property type="term" value="C:cytosol"/>
    <property type="evidence" value="ECO:0007669"/>
    <property type="project" value="TreeGrafter"/>
</dbReference>
<dbReference type="GO" id="GO:0036430">
    <property type="term" value="F:CMP kinase activity"/>
    <property type="evidence" value="ECO:0007669"/>
    <property type="project" value="RHEA"/>
</dbReference>
<comment type="catalytic activity">
    <reaction evidence="7 8">
        <text>CMP + ATP = CDP + ADP</text>
        <dbReference type="Rhea" id="RHEA:11600"/>
        <dbReference type="ChEBI" id="CHEBI:30616"/>
        <dbReference type="ChEBI" id="CHEBI:58069"/>
        <dbReference type="ChEBI" id="CHEBI:60377"/>
        <dbReference type="ChEBI" id="CHEBI:456216"/>
        <dbReference type="EC" id="2.7.4.25"/>
    </reaction>
</comment>
<dbReference type="PANTHER" id="PTHR21299">
    <property type="entry name" value="CYTIDYLATE KINASE/PANTOATE-BETA-ALANINE LIGASE"/>
    <property type="match status" value="1"/>
</dbReference>
<dbReference type="SUPFAM" id="SSF52540">
    <property type="entry name" value="P-loop containing nucleoside triphosphate hydrolases"/>
    <property type="match status" value="1"/>
</dbReference>
<evidence type="ECO:0000313" key="11">
    <source>
        <dbReference type="EMBL" id="SDE66934.1"/>
    </source>
</evidence>
<dbReference type="PANTHER" id="PTHR21299:SF2">
    <property type="entry name" value="CYTIDYLATE KINASE"/>
    <property type="match status" value="1"/>
</dbReference>
<keyword evidence="2 8" id="KW-0808">Transferase</keyword>
<dbReference type="InterPro" id="IPR027417">
    <property type="entry name" value="P-loop_NTPase"/>
</dbReference>
<keyword evidence="3 8" id="KW-0547">Nucleotide-binding</keyword>
<evidence type="ECO:0000256" key="8">
    <source>
        <dbReference type="HAMAP-Rule" id="MF_00238"/>
    </source>
</evidence>
<evidence type="ECO:0000256" key="1">
    <source>
        <dbReference type="ARBA" id="ARBA00009427"/>
    </source>
</evidence>
<keyword evidence="5 8" id="KW-0067">ATP-binding</keyword>
<evidence type="ECO:0000256" key="3">
    <source>
        <dbReference type="ARBA" id="ARBA00022741"/>
    </source>
</evidence>
<dbReference type="CDD" id="cd02020">
    <property type="entry name" value="CMPK"/>
    <property type="match status" value="1"/>
</dbReference>
<evidence type="ECO:0000256" key="6">
    <source>
        <dbReference type="ARBA" id="ARBA00047615"/>
    </source>
</evidence>
<keyword evidence="8" id="KW-0963">Cytoplasm</keyword>
<organism evidence="11 12">
    <name type="scientific">Terriglobus roseus</name>
    <dbReference type="NCBI Taxonomy" id="392734"/>
    <lineage>
        <taxon>Bacteria</taxon>
        <taxon>Pseudomonadati</taxon>
        <taxon>Acidobacteriota</taxon>
        <taxon>Terriglobia</taxon>
        <taxon>Terriglobales</taxon>
        <taxon>Acidobacteriaceae</taxon>
        <taxon>Terriglobus</taxon>
    </lineage>
</organism>
<evidence type="ECO:0000256" key="2">
    <source>
        <dbReference type="ARBA" id="ARBA00022679"/>
    </source>
</evidence>
<accession>A0A1G7ETE7</accession>
<dbReference type="EMBL" id="LT629690">
    <property type="protein sequence ID" value="SDE66934.1"/>
    <property type="molecule type" value="Genomic_DNA"/>
</dbReference>
<evidence type="ECO:0000256" key="7">
    <source>
        <dbReference type="ARBA" id="ARBA00048478"/>
    </source>
</evidence>
<dbReference type="OrthoDB" id="9807434at2"/>
<evidence type="ECO:0000313" key="12">
    <source>
        <dbReference type="Proteomes" id="UP000182427"/>
    </source>
</evidence>
<dbReference type="InterPro" id="IPR003136">
    <property type="entry name" value="Cytidylate_kin"/>
</dbReference>
<name>A0A1G7ETE7_9BACT</name>
<dbReference type="NCBIfam" id="TIGR00017">
    <property type="entry name" value="cmk"/>
    <property type="match status" value="1"/>
</dbReference>
<dbReference type="HAMAP" id="MF_00238">
    <property type="entry name" value="Cytidyl_kinase_type1"/>
    <property type="match status" value="1"/>
</dbReference>
<dbReference type="GO" id="GO:0015949">
    <property type="term" value="P:nucleobase-containing small molecule interconversion"/>
    <property type="evidence" value="ECO:0007669"/>
    <property type="project" value="TreeGrafter"/>
</dbReference>
<dbReference type="GO" id="GO:0005524">
    <property type="term" value="F:ATP binding"/>
    <property type="evidence" value="ECO:0007669"/>
    <property type="project" value="UniProtKB-UniRule"/>
</dbReference>
<feature type="domain" description="Cytidylate kinase" evidence="10">
    <location>
        <begin position="15"/>
        <end position="226"/>
    </location>
</feature>
<feature type="binding site" evidence="8">
    <location>
        <begin position="19"/>
        <end position="27"/>
    </location>
    <ligand>
        <name>ATP</name>
        <dbReference type="ChEBI" id="CHEBI:30616"/>
    </ligand>
</feature>
<comment type="catalytic activity">
    <reaction evidence="6 8">
        <text>dCMP + ATP = dCDP + ADP</text>
        <dbReference type="Rhea" id="RHEA:25094"/>
        <dbReference type="ChEBI" id="CHEBI:30616"/>
        <dbReference type="ChEBI" id="CHEBI:57566"/>
        <dbReference type="ChEBI" id="CHEBI:58593"/>
        <dbReference type="ChEBI" id="CHEBI:456216"/>
        <dbReference type="EC" id="2.7.4.25"/>
    </reaction>
</comment>
<dbReference type="EC" id="2.7.4.25" evidence="8"/>
<gene>
    <name evidence="8" type="primary">cmk</name>
    <name evidence="11" type="ORF">SAMN05444167_0089</name>
</gene>
<dbReference type="Gene3D" id="3.40.50.300">
    <property type="entry name" value="P-loop containing nucleotide triphosphate hydrolases"/>
    <property type="match status" value="1"/>
</dbReference>
<dbReference type="GO" id="GO:0036431">
    <property type="term" value="F:dCMP kinase activity"/>
    <property type="evidence" value="ECO:0007669"/>
    <property type="project" value="InterPro"/>
</dbReference>
<feature type="compositionally biased region" description="Basic and acidic residues" evidence="9">
    <location>
        <begin position="175"/>
        <end position="203"/>
    </location>
</feature>
<dbReference type="RefSeq" id="WP_083343423.1">
    <property type="nucleotide sequence ID" value="NZ_LT629690.1"/>
</dbReference>
<dbReference type="Proteomes" id="UP000182427">
    <property type="component" value="Chromosome I"/>
</dbReference>
<evidence type="ECO:0000259" key="10">
    <source>
        <dbReference type="Pfam" id="PF02224"/>
    </source>
</evidence>
<feature type="region of interest" description="Disordered" evidence="9">
    <location>
        <begin position="165"/>
        <end position="205"/>
    </location>
</feature>
<dbReference type="AlphaFoldDB" id="A0A1G7ETE7"/>
<dbReference type="Pfam" id="PF02224">
    <property type="entry name" value="Cytidylate_kin"/>
    <property type="match status" value="1"/>
</dbReference>
<keyword evidence="4 8" id="KW-0418">Kinase</keyword>
<proteinExistence type="inferred from homology"/>
<evidence type="ECO:0000256" key="4">
    <source>
        <dbReference type="ARBA" id="ARBA00022777"/>
    </source>
</evidence>
<keyword evidence="12" id="KW-1185">Reference proteome</keyword>
<protein>
    <recommendedName>
        <fullName evidence="8">Cytidylate kinase</fullName>
        <shortName evidence="8">CK</shortName>
        <ecNumber evidence="8">2.7.4.25</ecNumber>
    </recommendedName>
    <alternativeName>
        <fullName evidence="8">Cytidine monophosphate kinase</fullName>
        <shortName evidence="8">CMP kinase</shortName>
    </alternativeName>
</protein>
<comment type="similarity">
    <text evidence="1 8">Belongs to the cytidylate kinase family. Type 1 subfamily.</text>
</comment>
<evidence type="ECO:0000256" key="5">
    <source>
        <dbReference type="ARBA" id="ARBA00022840"/>
    </source>
</evidence>
<dbReference type="GO" id="GO:0006220">
    <property type="term" value="P:pyrimidine nucleotide metabolic process"/>
    <property type="evidence" value="ECO:0007669"/>
    <property type="project" value="UniProtKB-UniRule"/>
</dbReference>
<sequence length="232" mass="24658">MTSAPQNGTRHGLVVAIDGPAGAGKSTVAAHLARTFGLLNLETGAMYRALALKALRGDVVVTDGAAVLALTHSTTITLEPSANGNRVLLDGEDVTAALRNPDVTQAASQVSTHGPVRVWMVNSQRTLGLAAPTGVVMEGRDIGTVVFPDADVKIFLDASVEARGDRRYAQQPATESKEDLLRDMRERDKRDRERTESPLRPADDAVLVDTTGMTLDQVLERAAAIVAKVAQR</sequence>
<dbReference type="InterPro" id="IPR011994">
    <property type="entry name" value="Cytidylate_kinase_dom"/>
</dbReference>
<evidence type="ECO:0000256" key="9">
    <source>
        <dbReference type="SAM" id="MobiDB-lite"/>
    </source>
</evidence>
<reference evidence="12" key="1">
    <citation type="submission" date="2016-10" db="EMBL/GenBank/DDBJ databases">
        <authorList>
            <person name="Varghese N."/>
            <person name="Submissions S."/>
        </authorList>
    </citation>
    <scope>NUCLEOTIDE SEQUENCE [LARGE SCALE GENOMIC DNA]</scope>
    <source>
        <strain evidence="12">GAS232</strain>
    </source>
</reference>
<comment type="subcellular location">
    <subcellularLocation>
        <location evidence="8">Cytoplasm</location>
    </subcellularLocation>
</comment>